<dbReference type="SUPFAM" id="SSF56112">
    <property type="entry name" value="Protein kinase-like (PK-like)"/>
    <property type="match status" value="1"/>
</dbReference>
<dbReference type="PANTHER" id="PTHR43642:SF1">
    <property type="entry name" value="HYBRID SIGNAL TRANSDUCTION HISTIDINE KINASE G"/>
    <property type="match status" value="1"/>
</dbReference>
<dbReference type="Pfam" id="PF00069">
    <property type="entry name" value="Pkinase"/>
    <property type="match status" value="1"/>
</dbReference>
<keyword evidence="6" id="KW-1185">Reference proteome</keyword>
<proteinExistence type="predicted"/>
<evidence type="ECO:0000256" key="1">
    <source>
        <dbReference type="SAM" id="Coils"/>
    </source>
</evidence>
<dbReference type="Pfam" id="PF01590">
    <property type="entry name" value="GAF"/>
    <property type="match status" value="1"/>
</dbReference>
<evidence type="ECO:0000313" key="6">
    <source>
        <dbReference type="Proteomes" id="UP000440224"/>
    </source>
</evidence>
<dbReference type="GO" id="GO:0004672">
    <property type="term" value="F:protein kinase activity"/>
    <property type="evidence" value="ECO:0007669"/>
    <property type="project" value="InterPro"/>
</dbReference>
<reference evidence="5 6" key="1">
    <citation type="submission" date="2019-10" db="EMBL/GenBank/DDBJ databases">
        <title>A soil myxobacterium in the family Polyangiaceae.</title>
        <authorList>
            <person name="Li Y."/>
            <person name="Wang J."/>
        </authorList>
    </citation>
    <scope>NUCLEOTIDE SEQUENCE [LARGE SCALE GENOMIC DNA]</scope>
    <source>
        <strain evidence="5 6">DSM 14734</strain>
    </source>
</reference>
<dbReference type="PROSITE" id="PS50011">
    <property type="entry name" value="PROTEIN_KINASE_DOM"/>
    <property type="match status" value="1"/>
</dbReference>
<feature type="region of interest" description="Disordered" evidence="2">
    <location>
        <begin position="1175"/>
        <end position="1201"/>
    </location>
</feature>
<dbReference type="Gene3D" id="3.30.750.24">
    <property type="entry name" value="STAS domain"/>
    <property type="match status" value="1"/>
</dbReference>
<evidence type="ECO:0000259" key="3">
    <source>
        <dbReference type="PROSITE" id="PS50011"/>
    </source>
</evidence>
<dbReference type="SMART" id="SM00220">
    <property type="entry name" value="S_TKc"/>
    <property type="match status" value="1"/>
</dbReference>
<dbReference type="InterPro" id="IPR000719">
    <property type="entry name" value="Prot_kinase_dom"/>
</dbReference>
<dbReference type="Pfam" id="PF13191">
    <property type="entry name" value="AAA_16"/>
    <property type="match status" value="1"/>
</dbReference>
<dbReference type="CDD" id="cd07041">
    <property type="entry name" value="STAS_RsbR_RsbS_like"/>
    <property type="match status" value="1"/>
</dbReference>
<dbReference type="SUPFAM" id="SSF52540">
    <property type="entry name" value="P-loop containing nucleoside triphosphate hydrolases"/>
    <property type="match status" value="1"/>
</dbReference>
<gene>
    <name evidence="5" type="ORF">GF068_23730</name>
</gene>
<name>A0A6N7PS81_9BACT</name>
<evidence type="ECO:0000313" key="5">
    <source>
        <dbReference type="EMBL" id="MRG94908.1"/>
    </source>
</evidence>
<feature type="domain" description="STAS" evidence="4">
    <location>
        <begin position="1420"/>
        <end position="1532"/>
    </location>
</feature>
<feature type="domain" description="Protein kinase" evidence="3">
    <location>
        <begin position="1"/>
        <end position="180"/>
    </location>
</feature>
<dbReference type="SUPFAM" id="SSF52091">
    <property type="entry name" value="SpoIIaa-like"/>
    <property type="match status" value="1"/>
</dbReference>
<feature type="coiled-coil region" evidence="1">
    <location>
        <begin position="1370"/>
        <end position="1414"/>
    </location>
</feature>
<dbReference type="InterPro" id="IPR003593">
    <property type="entry name" value="AAA+_ATPase"/>
</dbReference>
<dbReference type="SMART" id="SM00065">
    <property type="entry name" value="GAF"/>
    <property type="match status" value="1"/>
</dbReference>
<keyword evidence="1" id="KW-0175">Coiled coil</keyword>
<dbReference type="InterPro" id="IPR027417">
    <property type="entry name" value="P-loop_NTPase"/>
</dbReference>
<dbReference type="OrthoDB" id="134712at2"/>
<evidence type="ECO:0000259" key="4">
    <source>
        <dbReference type="PROSITE" id="PS50801"/>
    </source>
</evidence>
<sequence length="1538" mass="164845">MSHLGPGDERGQKTLAALLASGMTNHEEAARLALALALSLDELHRAGRVHGDLSPSVILVEPASGDAFLAEVQRVSREASLSYAAPERARRASRGFDGRADLYSLGAIFHEMLTGAPPFVSADPLELAHAHLARAPVPVHERAPAVPRVLSDIVQKLLAKAPADRYQTGRALAQDLERFLREGPEAAPFPLGAGDGPDDRRIWGKTFGREGEARALARYAESARAGAVELVLVLGPAGAGKSTLIGEAREQITHEGGLFVMAKPRDGAAPRAPIAEVLTALARRALTEPEDRLAALRARLLEALDGHGALLSDLAPDVATVLGPQPPIPELGLAEARRRVGRALCAFLSVFCASFPLVALFFDDIDRLDPEALSMLGELLAEEELSRLLVLGAAHEEEIAPARPLGASLESLSERGISAKRIVLGPLAVEHVGRIVADVLSAPEGEVAELARLLHRKSRGNPFLVLHVLDALFSEGLVEREARTNAVRWDERRILDLPIPDDAALFVADRLGKLSPGARRALAAAALLGQVFDADKLREVLGAPADELSRELAEAIDEGMIVPGSGTYHFVHEKVREAARLLLEGDERARVHLAIGRALRGEEDASDERLFEVAHHFRGGASLLDDEGERIAIARLLFSAGQRARARAAFHTAVEFHDAAAALLSASAFAADPAFALAFFSSRAECAHVEGHVERAEVFLASALSHAQTPLERAGVHGKRLALQASRGLYAEAIAAGREGLSELGVVLPDKGAEAASLPAALADITRLVGGRCPDELASSLRIQDPVVALQLDLLTGIVSVTYIADRSLHHVVIVRLVAACVEHGHADVAAFAYTGYAVLLAMILGDATTARAIFELAVRLEDRVRSPALRGKTSWTLGAFAPHFVPIRSALPFVERALAHSLESGDVSYASYSLHLDISLRYWAGEPLSSVRAAWEKATGILPEVRDPMTSHLLGTLGRMLDALRSRTPGPTSLDDVDFDDAFVDEVEAKFGYAACMHHALRTQLCLLHGDLDGAFCSAERAEAQIAGGTWLYLEAFSTFVVALAYSMRLSGADEAERARLHERLAPHRAKLEAWAGLFPDNYLALHRFVAAEVAAAAGRHGEARELFDEAIESARKNGFVHHEGLACERAAHYYAGRGRSEQARPYLEAARRAYLRWGAAAKVRDLEAKHPDLFGSKSAEEAGPSPDDGPRRLAERPSRGHGSLDAVAIVRAAQAIAGEIDLDRLLVRLLRTVLEVAGADRAALVLSRRRELFVGATLTVDGAEVSDMRPLAEAGGVAASVVQYCARTRSPVVVGRGAAGTSFEADPHLVRFAPRSFLGLPLVHRDALSGVLYLENSLVEDAFSEDRVELLSLLASQAAIALENALLLADVRRRTDELARANDGLQAELFRRAKAEAERASFEQAMIEMQRARLAELSAPLVPITDDVMVIPLVGTVDSARAEDLLRVALEGASKRALRALIIDITGVRVVDSHVASRLLDTVRAVELLGAEVVITGIRGDVAQALVKLDLDFGAKVPTRSTLQAGIAYALGRSRR</sequence>
<accession>A0A6N7PS81</accession>
<protein>
    <submittedName>
        <fullName evidence="5">AAA family ATPase</fullName>
    </submittedName>
</protein>
<dbReference type="InterPro" id="IPR011990">
    <property type="entry name" value="TPR-like_helical_dom_sf"/>
</dbReference>
<dbReference type="Pfam" id="PF01740">
    <property type="entry name" value="STAS"/>
    <property type="match status" value="1"/>
</dbReference>
<dbReference type="Gene3D" id="1.10.510.10">
    <property type="entry name" value="Transferase(Phosphotransferase) domain 1"/>
    <property type="match status" value="1"/>
</dbReference>
<dbReference type="Gene3D" id="3.30.450.40">
    <property type="match status" value="1"/>
</dbReference>
<dbReference type="SUPFAM" id="SSF55781">
    <property type="entry name" value="GAF domain-like"/>
    <property type="match status" value="1"/>
</dbReference>
<dbReference type="InterPro" id="IPR053159">
    <property type="entry name" value="Hybrid_Histidine_Kinase"/>
</dbReference>
<dbReference type="InterPro" id="IPR002645">
    <property type="entry name" value="STAS_dom"/>
</dbReference>
<dbReference type="InterPro" id="IPR036513">
    <property type="entry name" value="STAS_dom_sf"/>
</dbReference>
<dbReference type="SUPFAM" id="SSF48452">
    <property type="entry name" value="TPR-like"/>
    <property type="match status" value="1"/>
</dbReference>
<dbReference type="RefSeq" id="WP_153821702.1">
    <property type="nucleotide sequence ID" value="NZ_WJIE01000006.1"/>
</dbReference>
<dbReference type="GO" id="GO:0005524">
    <property type="term" value="F:ATP binding"/>
    <property type="evidence" value="ECO:0007669"/>
    <property type="project" value="InterPro"/>
</dbReference>
<evidence type="ECO:0000256" key="2">
    <source>
        <dbReference type="SAM" id="MobiDB-lite"/>
    </source>
</evidence>
<dbReference type="Proteomes" id="UP000440224">
    <property type="component" value="Unassembled WGS sequence"/>
</dbReference>
<dbReference type="InterPro" id="IPR011009">
    <property type="entry name" value="Kinase-like_dom_sf"/>
</dbReference>
<dbReference type="InterPro" id="IPR041664">
    <property type="entry name" value="AAA_16"/>
</dbReference>
<dbReference type="InterPro" id="IPR029016">
    <property type="entry name" value="GAF-like_dom_sf"/>
</dbReference>
<dbReference type="PROSITE" id="PS50801">
    <property type="entry name" value="STAS"/>
    <property type="match status" value="1"/>
</dbReference>
<dbReference type="InterPro" id="IPR003018">
    <property type="entry name" value="GAF"/>
</dbReference>
<dbReference type="PANTHER" id="PTHR43642">
    <property type="entry name" value="HYBRID SIGNAL TRANSDUCTION HISTIDINE KINASE G"/>
    <property type="match status" value="1"/>
</dbReference>
<dbReference type="EMBL" id="WJIE01000006">
    <property type="protein sequence ID" value="MRG94908.1"/>
    <property type="molecule type" value="Genomic_DNA"/>
</dbReference>
<organism evidence="5 6">
    <name type="scientific">Polyangium spumosum</name>
    <dbReference type="NCBI Taxonomy" id="889282"/>
    <lineage>
        <taxon>Bacteria</taxon>
        <taxon>Pseudomonadati</taxon>
        <taxon>Myxococcota</taxon>
        <taxon>Polyangia</taxon>
        <taxon>Polyangiales</taxon>
        <taxon>Polyangiaceae</taxon>
        <taxon>Polyangium</taxon>
    </lineage>
</organism>
<dbReference type="SMART" id="SM00382">
    <property type="entry name" value="AAA"/>
    <property type="match status" value="1"/>
</dbReference>
<comment type="caution">
    <text evidence="5">The sequence shown here is derived from an EMBL/GenBank/DDBJ whole genome shotgun (WGS) entry which is preliminary data.</text>
</comment>
<feature type="compositionally biased region" description="Basic and acidic residues" evidence="2">
    <location>
        <begin position="1190"/>
        <end position="1200"/>
    </location>
</feature>